<dbReference type="GO" id="GO:0005829">
    <property type="term" value="C:cytosol"/>
    <property type="evidence" value="ECO:0007669"/>
    <property type="project" value="TreeGrafter"/>
</dbReference>
<dbReference type="AlphaFoldDB" id="A0AAE2SF35"/>
<organism evidence="6 7">
    <name type="scientific">Oceaniferula flava</name>
    <dbReference type="NCBI Taxonomy" id="2800421"/>
    <lineage>
        <taxon>Bacteria</taxon>
        <taxon>Pseudomonadati</taxon>
        <taxon>Verrucomicrobiota</taxon>
        <taxon>Verrucomicrobiia</taxon>
        <taxon>Verrucomicrobiales</taxon>
        <taxon>Verrucomicrobiaceae</taxon>
        <taxon>Oceaniferula</taxon>
    </lineage>
</organism>
<sequence length="408" mass="45068">MRIEVLYLGCGEQQVIGELAEAVDGRLFFEYDAEWLSRGIELSPVYLPITTRGSVTTPTPHVGPLFGLFSDSLPDWWGEQMMKSYFGDKGIPWNKVTALQKLACAGAHAMGALAYQPPMSGGDFREELTVEVAELVSNAHSFIHGETAEMLPGLIRSGLSPGGAQPKVLLGFNHDFSKAVAGGGSLPEGYDRWLLKFDLDPEYELGREEYAYSQMARAAGINMAETQLLETGEGTCHFLSKRFDRPGNSRRHIHTYSGLTHTLVRDGLEYGDLMDLTRVLTGSEKEVEEIFRRACFNVLAGNDDDHGKNHAFLMKKDGQWEVSPAYDLTRTSNPLVSGMRAASVNGKSVNVGRLDLKRLGESQSVRNIDLVIDQVLDAIKDWPRWAAEAGLSPHSTEQIREEMPGSEM</sequence>
<evidence type="ECO:0000256" key="1">
    <source>
        <dbReference type="ARBA" id="ARBA00010164"/>
    </source>
</evidence>
<dbReference type="GO" id="GO:0004674">
    <property type="term" value="F:protein serine/threonine kinase activity"/>
    <property type="evidence" value="ECO:0007669"/>
    <property type="project" value="TreeGrafter"/>
</dbReference>
<accession>A0AAE2SF35</accession>
<evidence type="ECO:0000313" key="6">
    <source>
        <dbReference type="EMBL" id="MBK1855759.1"/>
    </source>
</evidence>
<evidence type="ECO:0000259" key="5">
    <source>
        <dbReference type="Pfam" id="PF13657"/>
    </source>
</evidence>
<dbReference type="Pfam" id="PF07804">
    <property type="entry name" value="HipA_C"/>
    <property type="match status" value="1"/>
</dbReference>
<dbReference type="PANTHER" id="PTHR37419">
    <property type="entry name" value="SERINE/THREONINE-PROTEIN KINASE TOXIN HIPA"/>
    <property type="match status" value="1"/>
</dbReference>
<dbReference type="PANTHER" id="PTHR37419:SF8">
    <property type="entry name" value="TOXIN YJJJ"/>
    <property type="match status" value="1"/>
</dbReference>
<comment type="similarity">
    <text evidence="1">Belongs to the HipA Ser/Thr kinase family.</text>
</comment>
<dbReference type="EMBL" id="JAENIG010000008">
    <property type="protein sequence ID" value="MBK1855759.1"/>
    <property type="molecule type" value="Genomic_DNA"/>
</dbReference>
<dbReference type="RefSeq" id="WP_309490371.1">
    <property type="nucleotide sequence ID" value="NZ_JAENIG010000008.1"/>
</dbReference>
<keyword evidence="3" id="KW-0418">Kinase</keyword>
<gene>
    <name evidence="6" type="ORF">JIN83_12370</name>
</gene>
<name>A0AAE2SF35_9BACT</name>
<dbReference type="InterPro" id="IPR017508">
    <property type="entry name" value="HipA_N1"/>
</dbReference>
<evidence type="ECO:0000259" key="4">
    <source>
        <dbReference type="Pfam" id="PF07804"/>
    </source>
</evidence>
<dbReference type="Gene3D" id="1.10.1070.20">
    <property type="match status" value="1"/>
</dbReference>
<dbReference type="Pfam" id="PF13657">
    <property type="entry name" value="Couple_hipA"/>
    <property type="match status" value="1"/>
</dbReference>
<dbReference type="Proteomes" id="UP000634206">
    <property type="component" value="Unassembled WGS sequence"/>
</dbReference>
<proteinExistence type="inferred from homology"/>
<feature type="domain" description="HipA N-terminal subdomain 1" evidence="5">
    <location>
        <begin position="13"/>
        <end position="115"/>
    </location>
</feature>
<dbReference type="InterPro" id="IPR012893">
    <property type="entry name" value="HipA-like_C"/>
</dbReference>
<dbReference type="InterPro" id="IPR052028">
    <property type="entry name" value="HipA_Ser/Thr_kinase"/>
</dbReference>
<protein>
    <submittedName>
        <fullName evidence="6">Type II toxin-antitoxin system HipA family toxin</fullName>
    </submittedName>
</protein>
<feature type="domain" description="HipA-like C-terminal" evidence="4">
    <location>
        <begin position="160"/>
        <end position="380"/>
    </location>
</feature>
<evidence type="ECO:0000313" key="7">
    <source>
        <dbReference type="Proteomes" id="UP000634206"/>
    </source>
</evidence>
<keyword evidence="7" id="KW-1185">Reference proteome</keyword>
<keyword evidence="2" id="KW-0808">Transferase</keyword>
<reference evidence="6" key="1">
    <citation type="submission" date="2021-01" db="EMBL/GenBank/DDBJ databases">
        <title>Modified the classification status of verrucomicrobia.</title>
        <authorList>
            <person name="Feng X."/>
        </authorList>
    </citation>
    <scope>NUCLEOTIDE SEQUENCE</scope>
    <source>
        <strain evidence="6">5K15</strain>
    </source>
</reference>
<evidence type="ECO:0000256" key="3">
    <source>
        <dbReference type="ARBA" id="ARBA00022777"/>
    </source>
</evidence>
<evidence type="ECO:0000256" key="2">
    <source>
        <dbReference type="ARBA" id="ARBA00022679"/>
    </source>
</evidence>
<comment type="caution">
    <text evidence="6">The sequence shown here is derived from an EMBL/GenBank/DDBJ whole genome shotgun (WGS) entry which is preliminary data.</text>
</comment>